<protein>
    <submittedName>
        <fullName evidence="7">Rab guanyl-nucleotide exchange factor</fullName>
    </submittedName>
</protein>
<dbReference type="InterPro" id="IPR001180">
    <property type="entry name" value="CNH_dom"/>
</dbReference>
<comment type="similarity">
    <text evidence="3">Belongs to the VAM6/VPS39 family.</text>
</comment>
<evidence type="ECO:0000256" key="3">
    <source>
        <dbReference type="ARBA" id="ARBA00038201"/>
    </source>
</evidence>
<dbReference type="GO" id="GO:0034058">
    <property type="term" value="P:endosomal vesicle fusion"/>
    <property type="evidence" value="ECO:0007669"/>
    <property type="project" value="TreeGrafter"/>
</dbReference>
<sequence length="1006" mass="110714">MAPFLYPTPVITGFKEKIDALAIQGDRLYVGTSTGSLHTYRVEEVGGEDGEAVTLVEVKRSLTRRSIEQLGYIKEINSLVVLSEAAVTLFPLPTFSPPTPLVKAKAAFSFAIHSSVQHVQPDWQPDYSAGVELAKPKPIPTVVTQLLVGCRRKVVIYSWRDGEPQEAKEAPLPHSARVISFLDHDTACFAYSPTDYAMFSIPNMTATDISTPLPVATSAGGSAMGALTGLTGYMTLGLGAKAKPACVRISETEALIAKDSEGLIVGADAKLSRQTTIQWPAPPEELVLPPGSIPAPPAESSSTGTTGSPPPSAIATTAIQVLSSISLHTTQTIPFPFTPSASTTSLAGTSGPPTNATVRLLTPSPSEKPPLFLVTTPTDRTAATTEGSTVWQVSMRPWAEQIDELVRDGQYADALALLDIIDKAVLPDKDTRRTRIRALNAVSDYRDGKFDEAIDTFLELDFNPAKVVALYPEQVAGRLAVPREGWIALYGGPAPVLRDSMSAASVSDEAGEQKDRDRESDTKSVVTEVSDTIVSPPTAESLRGRIGTGLGAIMRTAASKEERPPSIAPKPKRRVQDDLHRSVETLVRYISDRRPKLHAALAAVHITPQNQYDATAPLSETPIEELFALPNAPLAALTPEQLLRFAQILDTALYKSYLVIRPSLLGSLCRVPNWCEVSEVEEDLLARQKFAELIDLYHGKKMHAQALALLKQLGEKEDHLEDKLAPSIHYLQKLGPEHLQRIFESSRWIFATDPNMGFEIFTSEDVELPRQEVSDFLAGIDPKISARFLEYIIQERDEQTPAFHDRLAELYLNMTLSAKKRGDEPTRTEVYTKLLQFVSSNHHYSVDRLYGALSSTDLFEARAILLGRLGRHDQALELYIYRMHDYLKAEEYCKRVYQPGTETSNVFLTLLRIYLRPTVSTTADLLSPALDLISRHNPRLDAVETLNLLPPLVTAQDVRGFLIESLRAPIFDTSVIRHISKARDEQLSRSLMLLQKKRVKVTDSRM</sequence>
<dbReference type="GO" id="GO:0000329">
    <property type="term" value="C:fungal-type vacuole membrane"/>
    <property type="evidence" value="ECO:0007669"/>
    <property type="project" value="TreeGrafter"/>
</dbReference>
<dbReference type="PROSITE" id="PS50219">
    <property type="entry name" value="CNH"/>
    <property type="match status" value="1"/>
</dbReference>
<feature type="compositionally biased region" description="Basic and acidic residues" evidence="5">
    <location>
        <begin position="511"/>
        <end position="522"/>
    </location>
</feature>
<keyword evidence="8" id="KW-1185">Reference proteome</keyword>
<feature type="domain" description="CNH" evidence="6">
    <location>
        <begin position="15"/>
        <end position="348"/>
    </location>
</feature>
<evidence type="ECO:0000313" key="7">
    <source>
        <dbReference type="EMBL" id="GLB44890.1"/>
    </source>
</evidence>
<dbReference type="EMBL" id="BRPK01000018">
    <property type="protein sequence ID" value="GLB44890.1"/>
    <property type="molecule type" value="Genomic_DNA"/>
</dbReference>
<dbReference type="Proteomes" id="UP001063166">
    <property type="component" value="Unassembled WGS sequence"/>
</dbReference>
<feature type="region of interest" description="Disordered" evidence="5">
    <location>
        <begin position="502"/>
        <end position="541"/>
    </location>
</feature>
<feature type="region of interest" description="Disordered" evidence="5">
    <location>
        <begin position="338"/>
        <end position="357"/>
    </location>
</feature>
<dbReference type="InterPro" id="IPR000547">
    <property type="entry name" value="Clathrin_H-chain/VPS_repeat"/>
</dbReference>
<proteinExistence type="inferred from homology"/>
<comment type="caution">
    <text evidence="7">The sequence shown here is derived from an EMBL/GenBank/DDBJ whole genome shotgun (WGS) entry which is preliminary data.</text>
</comment>
<dbReference type="PANTHER" id="PTHR12894:SF49">
    <property type="entry name" value="VAM6_VPS39-LIKE PROTEIN"/>
    <property type="match status" value="1"/>
</dbReference>
<evidence type="ECO:0000313" key="8">
    <source>
        <dbReference type="Proteomes" id="UP001063166"/>
    </source>
</evidence>
<evidence type="ECO:0000256" key="1">
    <source>
        <dbReference type="ARBA" id="ARBA00004184"/>
    </source>
</evidence>
<dbReference type="InterPro" id="IPR032914">
    <property type="entry name" value="Vam6/VPS39/TRAP1"/>
</dbReference>
<dbReference type="InterPro" id="IPR019452">
    <property type="entry name" value="VPS39/TGF_beta_rcpt-assoc_1"/>
</dbReference>
<evidence type="ECO:0000259" key="6">
    <source>
        <dbReference type="PROSITE" id="PS50219"/>
    </source>
</evidence>
<comment type="subcellular location">
    <subcellularLocation>
        <location evidence="1">Endomembrane system</location>
        <topology evidence="1">Peripheral membrane protein</topology>
    </subcellularLocation>
</comment>
<dbReference type="PROSITE" id="PS50236">
    <property type="entry name" value="CHCR"/>
    <property type="match status" value="1"/>
</dbReference>
<dbReference type="Pfam" id="PF00780">
    <property type="entry name" value="CNH"/>
    <property type="match status" value="1"/>
</dbReference>
<evidence type="ECO:0000256" key="5">
    <source>
        <dbReference type="SAM" id="MobiDB-lite"/>
    </source>
</evidence>
<gene>
    <name evidence="7" type="primary">VAM6</name>
    <name evidence="7" type="ORF">LshimejAT787_1802270</name>
</gene>
<evidence type="ECO:0000256" key="4">
    <source>
        <dbReference type="PROSITE-ProRule" id="PRU01006"/>
    </source>
</evidence>
<dbReference type="Pfam" id="PF10366">
    <property type="entry name" value="Vps39_1"/>
    <property type="match status" value="1"/>
</dbReference>
<dbReference type="AlphaFoldDB" id="A0A9P3UUL9"/>
<dbReference type="GO" id="GO:0006914">
    <property type="term" value="P:autophagy"/>
    <property type="evidence" value="ECO:0007669"/>
    <property type="project" value="TreeGrafter"/>
</dbReference>
<accession>A0A9P3UUL9</accession>
<feature type="region of interest" description="Disordered" evidence="5">
    <location>
        <begin position="282"/>
        <end position="313"/>
    </location>
</feature>
<reference evidence="7" key="1">
    <citation type="submission" date="2022-07" db="EMBL/GenBank/DDBJ databases">
        <title>The genome of Lyophyllum shimeji provides insight into the initial evolution of ectomycorrhizal fungal genome.</title>
        <authorList>
            <person name="Kobayashi Y."/>
            <person name="Shibata T."/>
            <person name="Hirakawa H."/>
            <person name="Shigenobu S."/>
            <person name="Nishiyama T."/>
            <person name="Yamada A."/>
            <person name="Hasebe M."/>
            <person name="Kawaguchi M."/>
        </authorList>
    </citation>
    <scope>NUCLEOTIDE SEQUENCE</scope>
    <source>
        <strain evidence="7">AT787</strain>
    </source>
</reference>
<dbReference type="OrthoDB" id="5325112at2759"/>
<dbReference type="GO" id="GO:0006886">
    <property type="term" value="P:intracellular protein transport"/>
    <property type="evidence" value="ECO:0007669"/>
    <property type="project" value="UniProtKB-UniRule"/>
</dbReference>
<feature type="compositionally biased region" description="Low complexity" evidence="5">
    <location>
        <begin position="338"/>
        <end position="354"/>
    </location>
</feature>
<evidence type="ECO:0000256" key="2">
    <source>
        <dbReference type="ARBA" id="ARBA00023136"/>
    </source>
</evidence>
<organism evidence="7 8">
    <name type="scientific">Lyophyllum shimeji</name>
    <name type="common">Hon-shimeji</name>
    <name type="synonym">Tricholoma shimeji</name>
    <dbReference type="NCBI Taxonomy" id="47721"/>
    <lineage>
        <taxon>Eukaryota</taxon>
        <taxon>Fungi</taxon>
        <taxon>Dikarya</taxon>
        <taxon>Basidiomycota</taxon>
        <taxon>Agaricomycotina</taxon>
        <taxon>Agaricomycetes</taxon>
        <taxon>Agaricomycetidae</taxon>
        <taxon>Agaricales</taxon>
        <taxon>Tricholomatineae</taxon>
        <taxon>Lyophyllaceae</taxon>
        <taxon>Lyophyllum</taxon>
    </lineage>
</organism>
<keyword evidence="2" id="KW-0472">Membrane</keyword>
<feature type="compositionally biased region" description="Low complexity" evidence="5">
    <location>
        <begin position="298"/>
        <end position="307"/>
    </location>
</feature>
<dbReference type="PANTHER" id="PTHR12894">
    <property type="entry name" value="CNH DOMAIN CONTAINING"/>
    <property type="match status" value="1"/>
</dbReference>
<name>A0A9P3UUL9_LYOSH</name>
<dbReference type="GO" id="GO:0012505">
    <property type="term" value="C:endomembrane system"/>
    <property type="evidence" value="ECO:0007669"/>
    <property type="project" value="UniProtKB-SubCell"/>
</dbReference>
<feature type="compositionally biased region" description="Polar residues" evidence="5">
    <location>
        <begin position="523"/>
        <end position="535"/>
    </location>
</feature>
<feature type="repeat" description="CHCR" evidence="4">
    <location>
        <begin position="761"/>
        <end position="919"/>
    </location>
</feature>